<comment type="caution">
    <text evidence="6">Lacks conserved residue(s) required for the propagation of feature annotation.</text>
</comment>
<evidence type="ECO:0000313" key="7">
    <source>
        <dbReference type="EMBL" id="PKC67557.1"/>
    </source>
</evidence>
<gene>
    <name evidence="7" type="ORF">RhiirA1_509323</name>
</gene>
<keyword evidence="3 6" id="KW-0812">Transmembrane</keyword>
<protein>
    <submittedName>
        <fullName evidence="7">Uncharacterized protein</fullName>
    </submittedName>
</protein>
<dbReference type="Proteomes" id="UP000232688">
    <property type="component" value="Unassembled WGS sequence"/>
</dbReference>
<accession>A0A2N0RW67</accession>
<dbReference type="PANTHER" id="PTHR11266:SF50">
    <property type="entry name" value="VACUOLAR MEMBRANE PROTEIN YOR292C"/>
    <property type="match status" value="1"/>
</dbReference>
<dbReference type="VEuPathDB" id="FungiDB:RhiirA1_509323"/>
<dbReference type="EMBL" id="LLXH01000385">
    <property type="protein sequence ID" value="PKC67557.1"/>
    <property type="molecule type" value="Genomic_DNA"/>
</dbReference>
<comment type="subcellular location">
    <subcellularLocation>
        <location evidence="1">Membrane</location>
        <topology evidence="1">Multi-pass membrane protein</topology>
    </subcellularLocation>
</comment>
<organism evidence="7 8">
    <name type="scientific">Rhizophagus irregularis</name>
    <dbReference type="NCBI Taxonomy" id="588596"/>
    <lineage>
        <taxon>Eukaryota</taxon>
        <taxon>Fungi</taxon>
        <taxon>Fungi incertae sedis</taxon>
        <taxon>Mucoromycota</taxon>
        <taxon>Glomeromycotina</taxon>
        <taxon>Glomeromycetes</taxon>
        <taxon>Glomerales</taxon>
        <taxon>Glomeraceae</taxon>
        <taxon>Rhizophagus</taxon>
    </lineage>
</organism>
<evidence type="ECO:0000256" key="4">
    <source>
        <dbReference type="ARBA" id="ARBA00022989"/>
    </source>
</evidence>
<comment type="similarity">
    <text evidence="2 6">Belongs to the peroxisomal membrane protein PXMP2/4 family.</text>
</comment>
<name>A0A2N0RW67_9GLOM</name>
<evidence type="ECO:0000256" key="1">
    <source>
        <dbReference type="ARBA" id="ARBA00004141"/>
    </source>
</evidence>
<proteinExistence type="inferred from homology"/>
<reference evidence="7 8" key="2">
    <citation type="submission" date="2017-10" db="EMBL/GenBank/DDBJ databases">
        <title>Genome analyses suggest a sexual origin of heterokaryosis in a supposedly ancient asexual fungus.</title>
        <authorList>
            <person name="Corradi N."/>
            <person name="Sedzielewska K."/>
            <person name="Noel J."/>
            <person name="Charron P."/>
            <person name="Farinelli L."/>
            <person name="Marton T."/>
            <person name="Kruger M."/>
            <person name="Pelin A."/>
            <person name="Brachmann A."/>
            <person name="Corradi N."/>
        </authorList>
    </citation>
    <scope>NUCLEOTIDE SEQUENCE [LARGE SCALE GENOMIC DNA]</scope>
    <source>
        <strain evidence="7 8">A1</strain>
    </source>
</reference>
<evidence type="ECO:0000256" key="3">
    <source>
        <dbReference type="ARBA" id="ARBA00022692"/>
    </source>
</evidence>
<dbReference type="VEuPathDB" id="FungiDB:RhiirFUN_010856"/>
<dbReference type="AlphaFoldDB" id="A0A2N0RW67"/>
<evidence type="ECO:0000256" key="6">
    <source>
        <dbReference type="RuleBase" id="RU363053"/>
    </source>
</evidence>
<dbReference type="PANTHER" id="PTHR11266">
    <property type="entry name" value="PEROXISOMAL MEMBRANE PROTEIN 2, PXMP2 MPV17"/>
    <property type="match status" value="1"/>
</dbReference>
<evidence type="ECO:0000256" key="2">
    <source>
        <dbReference type="ARBA" id="ARBA00006824"/>
    </source>
</evidence>
<reference evidence="7 8" key="1">
    <citation type="submission" date="2017-10" db="EMBL/GenBank/DDBJ databases">
        <title>Extensive intraspecific genome diversity in a model arbuscular mycorrhizal fungus.</title>
        <authorList>
            <person name="Chen E.C.H."/>
            <person name="Morin E."/>
            <person name="Baudet D."/>
            <person name="Noel J."/>
            <person name="Ndikumana S."/>
            <person name="Charron P."/>
            <person name="St-Onge C."/>
            <person name="Giorgi J."/>
            <person name="Grigoriev I.V."/>
            <person name="Roux C."/>
            <person name="Martin F.M."/>
            <person name="Corradi N."/>
        </authorList>
    </citation>
    <scope>NUCLEOTIDE SEQUENCE [LARGE SCALE GENOMIC DNA]</scope>
    <source>
        <strain evidence="7 8">A1</strain>
    </source>
</reference>
<dbReference type="GO" id="GO:0016020">
    <property type="term" value="C:membrane"/>
    <property type="evidence" value="ECO:0007669"/>
    <property type="project" value="UniProtKB-SubCell"/>
</dbReference>
<evidence type="ECO:0000313" key="8">
    <source>
        <dbReference type="Proteomes" id="UP000232688"/>
    </source>
</evidence>
<dbReference type="GO" id="GO:0005739">
    <property type="term" value="C:mitochondrion"/>
    <property type="evidence" value="ECO:0007669"/>
    <property type="project" value="TreeGrafter"/>
</dbReference>
<feature type="transmembrane region" description="Helical" evidence="6">
    <location>
        <begin position="125"/>
        <end position="147"/>
    </location>
</feature>
<dbReference type="VEuPathDB" id="FungiDB:FUN_015071"/>
<comment type="caution">
    <text evidence="7">The sequence shown here is derived from an EMBL/GenBank/DDBJ whole genome shotgun (WGS) entry which is preliminary data.</text>
</comment>
<keyword evidence="5 6" id="KW-0472">Membrane</keyword>
<keyword evidence="4 6" id="KW-1133">Transmembrane helix</keyword>
<dbReference type="Pfam" id="PF04117">
    <property type="entry name" value="Mpv17_PMP22"/>
    <property type="match status" value="1"/>
</dbReference>
<sequence length="218" mass="24986">MANIFVLANRFYSTNYQNHPSITLAFTNAGLAITSDSLAQSISLLRSKNDSSNLSSQQFDFSRLGRFTIYGFSIAPLVNKWFTFLDKKYPFNTDVKAQQPPLIKQNVLINKNNLIKQNQMIFKRVLLDQFLFAPFGLCLFFGGISVLEGRNFEGIKEKFDETYISALKMNYTIWPIVQFVNFRFLPLKYRVPFVSSVGVLWNAYLSLLNSKVPEVSTI</sequence>
<evidence type="ECO:0000256" key="5">
    <source>
        <dbReference type="ARBA" id="ARBA00023136"/>
    </source>
</evidence>
<dbReference type="InterPro" id="IPR007248">
    <property type="entry name" value="Mpv17_PMP22"/>
</dbReference>